<dbReference type="Pfam" id="PF13948">
    <property type="entry name" value="DUF4215"/>
    <property type="match status" value="2"/>
</dbReference>
<evidence type="ECO:0000313" key="7">
    <source>
        <dbReference type="EMBL" id="MDC0721040.1"/>
    </source>
</evidence>
<dbReference type="Proteomes" id="UP001221686">
    <property type="component" value="Unassembled WGS sequence"/>
</dbReference>
<dbReference type="SUPFAM" id="SSF56436">
    <property type="entry name" value="C-type lectin-like"/>
    <property type="match status" value="1"/>
</dbReference>
<dbReference type="Gene3D" id="3.10.100.10">
    <property type="entry name" value="Mannose-Binding Protein A, subunit A"/>
    <property type="match status" value="1"/>
</dbReference>
<reference evidence="7 8" key="1">
    <citation type="submission" date="2022-11" db="EMBL/GenBank/DDBJ databases">
        <title>Minimal conservation of predation-associated metabolite biosynthetic gene clusters underscores biosynthetic potential of Myxococcota including descriptions for ten novel species: Archangium lansinium sp. nov., Myxococcus landrumus sp. nov., Nannocystis bai.</title>
        <authorList>
            <person name="Ahearne A."/>
            <person name="Stevens C."/>
            <person name="Dowd S."/>
        </authorList>
    </citation>
    <scope>NUCLEOTIDE SEQUENCE [LARGE SCALE GENOMIC DNA]</scope>
    <source>
        <strain evidence="7 8">BB15-2</strain>
    </source>
</reference>
<name>A0ABT5E6K1_9BACT</name>
<dbReference type="InterPro" id="IPR043543">
    <property type="entry name" value="PAPPA/PAPPA2"/>
</dbReference>
<keyword evidence="2" id="KW-0677">Repeat</keyword>
<proteinExistence type="predicted"/>
<dbReference type="InterPro" id="IPR016187">
    <property type="entry name" value="CTDL_fold"/>
</dbReference>
<feature type="signal peptide" evidence="5">
    <location>
        <begin position="1"/>
        <end position="19"/>
    </location>
</feature>
<evidence type="ECO:0000256" key="2">
    <source>
        <dbReference type="ARBA" id="ARBA00022737"/>
    </source>
</evidence>
<evidence type="ECO:0000256" key="5">
    <source>
        <dbReference type="SAM" id="SignalP"/>
    </source>
</evidence>
<evidence type="ECO:0000256" key="4">
    <source>
        <dbReference type="SAM" id="MobiDB-lite"/>
    </source>
</evidence>
<protein>
    <submittedName>
        <fullName evidence="7">DUF4215 domain-containing protein</fullName>
    </submittedName>
</protein>
<gene>
    <name evidence="7" type="ORF">POL25_29305</name>
</gene>
<comment type="caution">
    <text evidence="7">The sequence shown here is derived from an EMBL/GenBank/DDBJ whole genome shotgun (WGS) entry which is preliminary data.</text>
</comment>
<keyword evidence="1 5" id="KW-0732">Signal</keyword>
<evidence type="ECO:0000259" key="6">
    <source>
        <dbReference type="Pfam" id="PF07588"/>
    </source>
</evidence>
<dbReference type="EMBL" id="JAQNDL010000003">
    <property type="protein sequence ID" value="MDC0721040.1"/>
    <property type="molecule type" value="Genomic_DNA"/>
</dbReference>
<dbReference type="InterPro" id="IPR016186">
    <property type="entry name" value="C-type_lectin-like/link_sf"/>
</dbReference>
<evidence type="ECO:0000256" key="3">
    <source>
        <dbReference type="ARBA" id="ARBA00023157"/>
    </source>
</evidence>
<dbReference type="NCBIfam" id="TIGR02232">
    <property type="entry name" value="myxo_disulf_rpt"/>
    <property type="match status" value="4"/>
</dbReference>
<feature type="domain" description="DUF1554" evidence="6">
    <location>
        <begin position="256"/>
        <end position="384"/>
    </location>
</feature>
<dbReference type="PROSITE" id="PS51257">
    <property type="entry name" value="PROKAR_LIPOPROTEIN"/>
    <property type="match status" value="1"/>
</dbReference>
<dbReference type="InterPro" id="IPR011448">
    <property type="entry name" value="DUF1554"/>
</dbReference>
<keyword evidence="3" id="KW-1015">Disulfide bond</keyword>
<dbReference type="Pfam" id="PF07588">
    <property type="entry name" value="DUF1554"/>
    <property type="match status" value="1"/>
</dbReference>
<feature type="compositionally biased region" description="Low complexity" evidence="4">
    <location>
        <begin position="28"/>
        <end position="47"/>
    </location>
</feature>
<dbReference type="InterPro" id="IPR011936">
    <property type="entry name" value="Myxo_disulph_rpt"/>
</dbReference>
<organism evidence="7 8">
    <name type="scientific">Nannocystis bainbridge</name>
    <dbReference type="NCBI Taxonomy" id="2995303"/>
    <lineage>
        <taxon>Bacteria</taxon>
        <taxon>Pseudomonadati</taxon>
        <taxon>Myxococcota</taxon>
        <taxon>Polyangia</taxon>
        <taxon>Nannocystales</taxon>
        <taxon>Nannocystaceae</taxon>
        <taxon>Nannocystis</taxon>
    </lineage>
</organism>
<evidence type="ECO:0000313" key="8">
    <source>
        <dbReference type="Proteomes" id="UP001221686"/>
    </source>
</evidence>
<accession>A0ABT5E6K1</accession>
<keyword evidence="8" id="KW-1185">Reference proteome</keyword>
<dbReference type="PANTHER" id="PTHR46130:SF3">
    <property type="entry name" value="CHROMOSOME UNDETERMINED SCAFFOLD_33, WHOLE GENOME SHOTGUN SEQUENCE"/>
    <property type="match status" value="1"/>
</dbReference>
<dbReference type="RefSeq" id="WP_272089544.1">
    <property type="nucleotide sequence ID" value="NZ_JAQNDL010000003.1"/>
</dbReference>
<sequence>MLYRTALLFAFFSAYGCFYNPTGTPDNSSSETDVSTASSPVTTTATTTDDKPACGNNVLEPGEQCDDGNAADGDGCEADCTTTPGENCGNGTLDDGEDCDDGNNVDGDGCESNCRLAVTVKCGDGKLDPGEQCDDGNTMSGDGCEANCTKTPKCGDGIPGPGEQCDDGNEDDGDACIQCMSAVCGDGILWTGKEMCDDGASNGMYGQCNGECNGLGERCGDGMRDGPEECDDADMVDNDACTNDCIAPRLVFVTAATFKGAIGGLAGADAKCTQAAAESPLPKNLTWKAWISDGTSSPTSAGRLETDYTGYYKFTNETILAHGWSALVAPPLALPITFDENSNPVEEPLLAWTNTLSAGTSVGADHCSNWTSSMFSTKGRFGDVSASDATWTDAAVDNPTGCSNSFHLYCFQSAPAP</sequence>
<evidence type="ECO:0000256" key="1">
    <source>
        <dbReference type="ARBA" id="ARBA00022729"/>
    </source>
</evidence>
<feature type="region of interest" description="Disordered" evidence="4">
    <location>
        <begin position="25"/>
        <end position="53"/>
    </location>
</feature>
<feature type="chain" id="PRO_5046271707" evidence="5">
    <location>
        <begin position="20"/>
        <end position="417"/>
    </location>
</feature>
<dbReference type="PANTHER" id="PTHR46130">
    <property type="entry name" value="LAMGL DOMAIN-CONTAINING PROTEIN"/>
    <property type="match status" value="1"/>
</dbReference>